<keyword evidence="2" id="KW-1185">Reference proteome</keyword>
<proteinExistence type="predicted"/>
<dbReference type="Proteomes" id="UP000054703">
    <property type="component" value="Unassembled WGS sequence"/>
</dbReference>
<organism evidence="1 2">
    <name type="scientific">Legionella santicrucis</name>
    <dbReference type="NCBI Taxonomy" id="45074"/>
    <lineage>
        <taxon>Bacteria</taxon>
        <taxon>Pseudomonadati</taxon>
        <taxon>Pseudomonadota</taxon>
        <taxon>Gammaproteobacteria</taxon>
        <taxon>Legionellales</taxon>
        <taxon>Legionellaceae</taxon>
        <taxon>Legionella</taxon>
    </lineage>
</organism>
<evidence type="ECO:0000313" key="2">
    <source>
        <dbReference type="Proteomes" id="UP000054703"/>
    </source>
</evidence>
<accession>A0A0W0YFG7</accession>
<dbReference type="RefSeq" id="WP_058515188.1">
    <property type="nucleotide sequence ID" value="NZ_CAAAIH010000005.1"/>
</dbReference>
<protein>
    <submittedName>
        <fullName evidence="1">Uncharacterized protein</fullName>
    </submittedName>
</protein>
<evidence type="ECO:0000313" key="1">
    <source>
        <dbReference type="EMBL" id="KTD55697.1"/>
    </source>
</evidence>
<dbReference type="EMBL" id="LNYU01000085">
    <property type="protein sequence ID" value="KTD55697.1"/>
    <property type="molecule type" value="Genomic_DNA"/>
</dbReference>
<gene>
    <name evidence="1" type="ORF">Lsan_3249</name>
</gene>
<sequence>MRDKMAEKAPHFFYHNANPGFSQTLCKEPLIIKDSKLPELLNAPLDKEAKYNLLMSFIQSYDAEYLNQQIIVNSHTTIEKEGHTPPHWTNTATKRIYGSHESITQENQSRTTLANIIATNELNFSSTQMTSLFRELMAKRVNFATIDQSPYLNLIHPKSGNNPFKSLIVSSLDDPALIELLYDFIGYIETSITHDERLSIIDNEDNFTYEAMLPAEFLLRLGHEDLALRLYHLGAKPTPFAFRLACASYGTTLHYKETMQCIHFLMDSLHLSETDLQEGKSSLKKASPTQYNDMLSRIVRMLREDSKLDSGHSTVFETIQNEYLEHYQDEMSLSFGDFCQNKASVDHPLIQKHALLRIKQENIGNGFFSIYYRTEPHLAEKKWGLLNHDQKANQLLLELIALIDAPPEAIPLFSLGR</sequence>
<reference evidence="1 2" key="1">
    <citation type="submission" date="2015-11" db="EMBL/GenBank/DDBJ databases">
        <title>Genomic analysis of 38 Legionella species identifies large and diverse effector repertoires.</title>
        <authorList>
            <person name="Burstein D."/>
            <person name="Amaro F."/>
            <person name="Zusman T."/>
            <person name="Lifshitz Z."/>
            <person name="Cohen O."/>
            <person name="Gilbert J.A."/>
            <person name="Pupko T."/>
            <person name="Shuman H.A."/>
            <person name="Segal G."/>
        </authorList>
    </citation>
    <scope>NUCLEOTIDE SEQUENCE [LARGE SCALE GENOMIC DNA]</scope>
    <source>
        <strain evidence="1 2">SC-63-C7</strain>
    </source>
</reference>
<comment type="caution">
    <text evidence="1">The sequence shown here is derived from an EMBL/GenBank/DDBJ whole genome shotgun (WGS) entry which is preliminary data.</text>
</comment>
<dbReference type="PATRIC" id="fig|45074.5.peg.3496"/>
<dbReference type="OrthoDB" id="5648533at2"/>
<dbReference type="AlphaFoldDB" id="A0A0W0YFG7"/>
<name>A0A0W0YFG7_9GAMM</name>